<dbReference type="Proteomes" id="UP001183794">
    <property type="component" value="Unassembled WGS sequence"/>
</dbReference>
<evidence type="ECO:0000259" key="2">
    <source>
        <dbReference type="Pfam" id="PF01266"/>
    </source>
</evidence>
<comment type="caution">
    <text evidence="3">The sequence shown here is derived from an EMBL/GenBank/DDBJ whole genome shotgun (WGS) entry which is preliminary data.</text>
</comment>
<keyword evidence="4" id="KW-1185">Reference proteome</keyword>
<organism evidence="3 4">
    <name type="scientific">Enteractinococcus fodinae</name>
    <dbReference type="NCBI Taxonomy" id="684663"/>
    <lineage>
        <taxon>Bacteria</taxon>
        <taxon>Bacillati</taxon>
        <taxon>Actinomycetota</taxon>
        <taxon>Actinomycetes</taxon>
        <taxon>Micrococcales</taxon>
        <taxon>Micrococcaceae</taxon>
    </lineage>
</organism>
<dbReference type="InterPro" id="IPR006076">
    <property type="entry name" value="FAD-dep_OxRdtase"/>
</dbReference>
<evidence type="ECO:0000256" key="1">
    <source>
        <dbReference type="ARBA" id="ARBA00023002"/>
    </source>
</evidence>
<evidence type="ECO:0000313" key="4">
    <source>
        <dbReference type="Proteomes" id="UP001183794"/>
    </source>
</evidence>
<gene>
    <name evidence="3" type="ORF">J2S62_001742</name>
</gene>
<protein>
    <submittedName>
        <fullName evidence="3">Glycine/D-amino acid oxidase-like deaminating enzyme</fullName>
    </submittedName>
</protein>
<dbReference type="SUPFAM" id="SSF51905">
    <property type="entry name" value="FAD/NAD(P)-binding domain"/>
    <property type="match status" value="1"/>
</dbReference>
<sequence>MLIIGGGIAGISLGRELSVRGHHVTLLEAEPQLAYHTSGRSAQQLVLGYGPPAVRELTDITVEMLLDQQQALAQPVVWPSRFLMVGTPGEIDEGAYPGQLRLDAEQLRHLAPELRADRFAAGALDERSLRTKAEAMLDWLVHDASNMTVRRNERVVTAAYDHGGWTVTTNHATYRAQTVINAAGAWADEVAERCGIAPLGLTPLRRTAAILDLDDSLRPDRPMVMKADGYYYRYEDPQAILASPQEAVASPPEDAQPNPEDIDALIHEIQADTTLHVTGVRQAWTGLRTEAPDGVPVVGFDQHPGFFWLAGQSGYGFQTSLGFARLAADLLVDGTAGDWVTSQSVQDLAPDRLR</sequence>
<proteinExistence type="predicted"/>
<evidence type="ECO:0000313" key="3">
    <source>
        <dbReference type="EMBL" id="MDR7347485.1"/>
    </source>
</evidence>
<dbReference type="PANTHER" id="PTHR13847:SF287">
    <property type="entry name" value="FAD-DEPENDENT OXIDOREDUCTASE DOMAIN-CONTAINING PROTEIN 1"/>
    <property type="match status" value="1"/>
</dbReference>
<dbReference type="Pfam" id="PF01266">
    <property type="entry name" value="DAO"/>
    <property type="match status" value="1"/>
</dbReference>
<dbReference type="EMBL" id="JAVDYJ010000001">
    <property type="protein sequence ID" value="MDR7347485.1"/>
    <property type="molecule type" value="Genomic_DNA"/>
</dbReference>
<feature type="domain" description="FAD dependent oxidoreductase" evidence="2">
    <location>
        <begin position="2"/>
        <end position="330"/>
    </location>
</feature>
<dbReference type="Gene3D" id="3.50.50.60">
    <property type="entry name" value="FAD/NAD(P)-binding domain"/>
    <property type="match status" value="1"/>
</dbReference>
<dbReference type="Gene3D" id="3.30.9.10">
    <property type="entry name" value="D-Amino Acid Oxidase, subunit A, domain 2"/>
    <property type="match status" value="1"/>
</dbReference>
<dbReference type="RefSeq" id="WP_310173727.1">
    <property type="nucleotide sequence ID" value="NZ_BAABHE010000001.1"/>
</dbReference>
<name>A0ABU2B1L2_9MICC</name>
<dbReference type="PANTHER" id="PTHR13847">
    <property type="entry name" value="SARCOSINE DEHYDROGENASE-RELATED"/>
    <property type="match status" value="1"/>
</dbReference>
<keyword evidence="1" id="KW-0560">Oxidoreductase</keyword>
<dbReference type="InterPro" id="IPR036188">
    <property type="entry name" value="FAD/NAD-bd_sf"/>
</dbReference>
<reference evidence="3 4" key="1">
    <citation type="submission" date="2023-07" db="EMBL/GenBank/DDBJ databases">
        <title>Sequencing the genomes of 1000 actinobacteria strains.</title>
        <authorList>
            <person name="Klenk H.-P."/>
        </authorList>
    </citation>
    <scope>NUCLEOTIDE SEQUENCE [LARGE SCALE GENOMIC DNA]</scope>
    <source>
        <strain evidence="3 4">DSM 22966</strain>
    </source>
</reference>
<accession>A0ABU2B1L2</accession>